<protein>
    <submittedName>
        <fullName evidence="1">Uncharacterized protein</fullName>
    </submittedName>
</protein>
<dbReference type="PANTHER" id="PTHR11439">
    <property type="entry name" value="GAG-POL-RELATED RETROTRANSPOSON"/>
    <property type="match status" value="1"/>
</dbReference>
<proteinExistence type="predicted"/>
<dbReference type="EMBL" id="SEKV01000830">
    <property type="protein sequence ID" value="TFY53388.1"/>
    <property type="molecule type" value="Genomic_DNA"/>
</dbReference>
<dbReference type="PANTHER" id="PTHR11439:SF467">
    <property type="entry name" value="INTEGRASE CATALYTIC DOMAIN-CONTAINING PROTEIN"/>
    <property type="match status" value="1"/>
</dbReference>
<evidence type="ECO:0000313" key="1">
    <source>
        <dbReference type="EMBL" id="TFY53388.1"/>
    </source>
</evidence>
<accession>A0A4Y9XUF0</accession>
<evidence type="ECO:0000313" key="2">
    <source>
        <dbReference type="Proteomes" id="UP000298390"/>
    </source>
</evidence>
<dbReference type="Proteomes" id="UP000298390">
    <property type="component" value="Unassembled WGS sequence"/>
</dbReference>
<name>A0A4Y9XUF0_9APHY</name>
<organism evidence="1 2">
    <name type="scientific">Rhodofomes roseus</name>
    <dbReference type="NCBI Taxonomy" id="34475"/>
    <lineage>
        <taxon>Eukaryota</taxon>
        <taxon>Fungi</taxon>
        <taxon>Dikarya</taxon>
        <taxon>Basidiomycota</taxon>
        <taxon>Agaricomycotina</taxon>
        <taxon>Agaricomycetes</taxon>
        <taxon>Polyporales</taxon>
        <taxon>Rhodofomes</taxon>
    </lineage>
</organism>
<dbReference type="AlphaFoldDB" id="A0A4Y9XUF0"/>
<sequence>MDKMPYREALGAVMYLAVATRPDLSYPIQLLSRFMANPGYSHWRALKRVLRYLKGTLEYGITFDGNHLAGLQPTVYSDASQGDCTDTGRSTHGHVVMMAGGPVSWSSRRQEVVTLSTTEAEYIAAVHAGQTGVWVANFMDEIYVPVERPVVIRMDSAGGESLATRSANFSRVQHLHIRYHWLQEAIRGKQLKIVHIPGVDNPADIFYKTTYSTYFTETLTLHARHDPGGVLRSNRDARA</sequence>
<dbReference type="STRING" id="34475.A0A4Y9XUF0"/>
<reference evidence="1 2" key="1">
    <citation type="submission" date="2019-01" db="EMBL/GenBank/DDBJ databases">
        <title>Genome sequencing of the rare red list fungi Fomitopsis rosea.</title>
        <authorList>
            <person name="Buettner E."/>
            <person name="Kellner H."/>
        </authorList>
    </citation>
    <scope>NUCLEOTIDE SEQUENCE [LARGE SCALE GENOMIC DNA]</scope>
    <source>
        <strain evidence="1 2">DSM 105464</strain>
    </source>
</reference>
<gene>
    <name evidence="1" type="ORF">EVJ58_g9480</name>
</gene>
<dbReference type="CDD" id="cd09272">
    <property type="entry name" value="RNase_HI_RT_Ty1"/>
    <property type="match status" value="1"/>
</dbReference>
<comment type="caution">
    <text evidence="1">The sequence shown here is derived from an EMBL/GenBank/DDBJ whole genome shotgun (WGS) entry which is preliminary data.</text>
</comment>